<keyword evidence="3" id="KW-1185">Reference proteome</keyword>
<accession>X6MZ90</accession>
<evidence type="ECO:0000313" key="2">
    <source>
        <dbReference type="EMBL" id="ETO18360.1"/>
    </source>
</evidence>
<comment type="caution">
    <text evidence="2">The sequence shown here is derived from an EMBL/GenBank/DDBJ whole genome shotgun (WGS) entry which is preliminary data.</text>
</comment>
<feature type="compositionally biased region" description="Basic and acidic residues" evidence="1">
    <location>
        <begin position="7"/>
        <end position="36"/>
    </location>
</feature>
<protein>
    <recommendedName>
        <fullName evidence="4">EF-hand domain-containing protein</fullName>
    </recommendedName>
</protein>
<dbReference type="EMBL" id="ASPP01015063">
    <property type="protein sequence ID" value="ETO18360.1"/>
    <property type="molecule type" value="Genomic_DNA"/>
</dbReference>
<reference evidence="2 3" key="1">
    <citation type="journal article" date="2013" name="Curr. Biol.">
        <title>The Genome of the Foraminiferan Reticulomyxa filosa.</title>
        <authorList>
            <person name="Glockner G."/>
            <person name="Hulsmann N."/>
            <person name="Schleicher M."/>
            <person name="Noegel A.A."/>
            <person name="Eichinger L."/>
            <person name="Gallinger C."/>
            <person name="Pawlowski J."/>
            <person name="Sierra R."/>
            <person name="Euteneuer U."/>
            <person name="Pillet L."/>
            <person name="Moustafa A."/>
            <person name="Platzer M."/>
            <person name="Groth M."/>
            <person name="Szafranski K."/>
            <person name="Schliwa M."/>
        </authorList>
    </citation>
    <scope>NUCLEOTIDE SEQUENCE [LARGE SCALE GENOMIC DNA]</scope>
</reference>
<gene>
    <name evidence="2" type="ORF">RFI_18912</name>
</gene>
<evidence type="ECO:0000256" key="1">
    <source>
        <dbReference type="SAM" id="MobiDB-lite"/>
    </source>
</evidence>
<sequence length="218" mass="24615">MATESTVEVKPETKTPQEPESSSKDQEKRSNEDSIYTRKPFNRLIINQNARRRYNRLNHLVKQARKILRSDETLTVTGGGEGPLTVRNMSKKLPKFLCVVATKEGEGRGADSQTQHKTCDGMGKKKDISIACELVEFLKRQKVAKVTRIATNMNISPNFARHGNTLAWGKPTPTIVFHLERGDHATFVGDFQQKKVIEIFEKHDATNTGKLEKKPLQT</sequence>
<evidence type="ECO:0000313" key="3">
    <source>
        <dbReference type="Proteomes" id="UP000023152"/>
    </source>
</evidence>
<dbReference type="Proteomes" id="UP000023152">
    <property type="component" value="Unassembled WGS sequence"/>
</dbReference>
<proteinExistence type="predicted"/>
<dbReference type="AlphaFoldDB" id="X6MZ90"/>
<organism evidence="2 3">
    <name type="scientific">Reticulomyxa filosa</name>
    <dbReference type="NCBI Taxonomy" id="46433"/>
    <lineage>
        <taxon>Eukaryota</taxon>
        <taxon>Sar</taxon>
        <taxon>Rhizaria</taxon>
        <taxon>Retaria</taxon>
        <taxon>Foraminifera</taxon>
        <taxon>Monothalamids</taxon>
        <taxon>Reticulomyxidae</taxon>
        <taxon>Reticulomyxa</taxon>
    </lineage>
</organism>
<feature type="region of interest" description="Disordered" evidence="1">
    <location>
        <begin position="1"/>
        <end position="36"/>
    </location>
</feature>
<name>X6MZ90_RETFI</name>
<evidence type="ECO:0008006" key="4">
    <source>
        <dbReference type="Google" id="ProtNLM"/>
    </source>
</evidence>